<dbReference type="OrthoDB" id="9791752at2"/>
<feature type="domain" description="HTH iclR-type" evidence="4">
    <location>
        <begin position="8"/>
        <end position="71"/>
    </location>
</feature>
<dbReference type="PATRIC" id="fig|162209.4.peg.1500"/>
<evidence type="ECO:0000256" key="1">
    <source>
        <dbReference type="ARBA" id="ARBA00023015"/>
    </source>
</evidence>
<evidence type="ECO:0000313" key="6">
    <source>
        <dbReference type="EMBL" id="ALS21792.1"/>
    </source>
</evidence>
<name>A0A0U2M345_9BACL</name>
<evidence type="ECO:0000313" key="7">
    <source>
        <dbReference type="Proteomes" id="UP000061660"/>
    </source>
</evidence>
<dbReference type="EMBL" id="CP013652">
    <property type="protein sequence ID" value="ALS21792.1"/>
    <property type="molecule type" value="Genomic_DNA"/>
</dbReference>
<dbReference type="GO" id="GO:0003677">
    <property type="term" value="F:DNA binding"/>
    <property type="evidence" value="ECO:0007669"/>
    <property type="project" value="UniProtKB-KW"/>
</dbReference>
<dbReference type="SMART" id="SM00346">
    <property type="entry name" value="HTH_ICLR"/>
    <property type="match status" value="1"/>
</dbReference>
<dbReference type="InterPro" id="IPR036390">
    <property type="entry name" value="WH_DNA-bd_sf"/>
</dbReference>
<evidence type="ECO:0000259" key="5">
    <source>
        <dbReference type="PROSITE" id="PS51078"/>
    </source>
</evidence>
<keyword evidence="3" id="KW-0804">Transcription</keyword>
<dbReference type="InterPro" id="IPR029016">
    <property type="entry name" value="GAF-like_dom_sf"/>
</dbReference>
<dbReference type="PROSITE" id="PS51078">
    <property type="entry name" value="ICLR_ED"/>
    <property type="match status" value="1"/>
</dbReference>
<dbReference type="SUPFAM" id="SSF46785">
    <property type="entry name" value="Winged helix' DNA-binding domain"/>
    <property type="match status" value="1"/>
</dbReference>
<accession>A0A0U2M345</accession>
<evidence type="ECO:0000256" key="2">
    <source>
        <dbReference type="ARBA" id="ARBA00023125"/>
    </source>
</evidence>
<keyword evidence="1" id="KW-0805">Transcription regulation</keyword>
<dbReference type="RefSeq" id="WP_062408121.1">
    <property type="nucleotide sequence ID" value="NZ_CP013652.1"/>
</dbReference>
<dbReference type="Proteomes" id="UP000061660">
    <property type="component" value="Chromosome"/>
</dbReference>
<keyword evidence="2" id="KW-0238">DNA-binding</keyword>
<dbReference type="Gene3D" id="3.30.450.40">
    <property type="match status" value="1"/>
</dbReference>
<evidence type="ECO:0000259" key="4">
    <source>
        <dbReference type="PROSITE" id="PS51077"/>
    </source>
</evidence>
<dbReference type="PROSITE" id="PS51077">
    <property type="entry name" value="HTH_ICLR"/>
    <property type="match status" value="1"/>
</dbReference>
<feature type="domain" description="IclR-ED" evidence="5">
    <location>
        <begin position="72"/>
        <end position="255"/>
    </location>
</feature>
<dbReference type="Pfam" id="PF01614">
    <property type="entry name" value="IclR_C"/>
    <property type="match status" value="1"/>
</dbReference>
<dbReference type="GO" id="GO:0003700">
    <property type="term" value="F:DNA-binding transcription factor activity"/>
    <property type="evidence" value="ECO:0007669"/>
    <property type="project" value="TreeGrafter"/>
</dbReference>
<dbReference type="InterPro" id="IPR050707">
    <property type="entry name" value="HTH_MetabolicPath_Reg"/>
</dbReference>
<dbReference type="SUPFAM" id="SSF55781">
    <property type="entry name" value="GAF domain-like"/>
    <property type="match status" value="1"/>
</dbReference>
<reference evidence="6 7" key="2">
    <citation type="journal article" date="2016" name="Genome Announc.">
        <title>Complete Genome Sequences of Two Interactive Moderate Thermophiles, Paenibacillus napthalenovorans 32O-Y and Paenibacillus sp. 32O-W.</title>
        <authorList>
            <person name="Butler R.R.III."/>
            <person name="Wang J."/>
            <person name="Stark B.C."/>
            <person name="Pombert J.F."/>
        </authorList>
    </citation>
    <scope>NUCLEOTIDE SEQUENCE [LARGE SCALE GENOMIC DNA]</scope>
    <source>
        <strain evidence="6 7">32O-Y</strain>
    </source>
</reference>
<evidence type="ECO:0000256" key="3">
    <source>
        <dbReference type="ARBA" id="ARBA00023163"/>
    </source>
</evidence>
<protein>
    <submittedName>
        <fullName evidence="6">HTH-type transcriptional regulator KipR</fullName>
    </submittedName>
</protein>
<dbReference type="InterPro" id="IPR014757">
    <property type="entry name" value="Tscrpt_reg_IclR_C"/>
</dbReference>
<dbReference type="STRING" id="162209.IJ22_14160"/>
<dbReference type="GO" id="GO:0045892">
    <property type="term" value="P:negative regulation of DNA-templated transcription"/>
    <property type="evidence" value="ECO:0007669"/>
    <property type="project" value="TreeGrafter"/>
</dbReference>
<dbReference type="Gene3D" id="1.10.10.10">
    <property type="entry name" value="Winged helix-like DNA-binding domain superfamily/Winged helix DNA-binding domain"/>
    <property type="match status" value="1"/>
</dbReference>
<reference evidence="7" key="1">
    <citation type="submission" date="2015-12" db="EMBL/GenBank/DDBJ databases">
        <title>Complete genome sequences of two moderately thermophilic Paenibacillus species.</title>
        <authorList>
            <person name="Butler R.III."/>
            <person name="Wang J."/>
            <person name="Stark B.C."/>
            <person name="Pombert J.-F."/>
        </authorList>
    </citation>
    <scope>NUCLEOTIDE SEQUENCE [LARGE SCALE GENOMIC DNA]</scope>
    <source>
        <strain evidence="7">32O-Y</strain>
    </source>
</reference>
<dbReference type="KEGG" id="pnp:IJ22_14160"/>
<proteinExistence type="predicted"/>
<organism evidence="6 7">
    <name type="scientific">Paenibacillus naphthalenovorans</name>
    <dbReference type="NCBI Taxonomy" id="162209"/>
    <lineage>
        <taxon>Bacteria</taxon>
        <taxon>Bacillati</taxon>
        <taxon>Bacillota</taxon>
        <taxon>Bacilli</taxon>
        <taxon>Bacillales</taxon>
        <taxon>Paenibacillaceae</taxon>
        <taxon>Paenibacillus</taxon>
    </lineage>
</organism>
<dbReference type="InterPro" id="IPR005471">
    <property type="entry name" value="Tscrpt_reg_IclR_N"/>
</dbReference>
<dbReference type="AlphaFoldDB" id="A0A0U2M345"/>
<dbReference type="InterPro" id="IPR036388">
    <property type="entry name" value="WH-like_DNA-bd_sf"/>
</dbReference>
<sequence>MTQDNGAFRTVSRIFAILRLLSKKSHGLSFTEMMNEFADIPKSSMHNLLKQMASHGYVYYNDATKLYSIGGGMIELASSIVHHFTVKPLARPYIEDLGTKTGEDIYLGIVSGDELVYIDKVKGTHPIRYDIPVGTRRQFYCTSMGKLYLASMKDDELNAYFQKKQLVRMTERTMTDPAQIREHLKAVRTYGLSISYEENMDGIVGIAAPVLDQSGKMAAGVVISIPTDRAGEQRLDFLANHVKETAEKITNRMGGQPWNRGHGMETTALNWKHLIARM</sequence>
<keyword evidence="7" id="KW-1185">Reference proteome</keyword>
<dbReference type="PANTHER" id="PTHR30136:SF24">
    <property type="entry name" value="HTH-TYPE TRANSCRIPTIONAL REPRESSOR ALLR"/>
    <property type="match status" value="1"/>
</dbReference>
<dbReference type="PANTHER" id="PTHR30136">
    <property type="entry name" value="HELIX-TURN-HELIX TRANSCRIPTIONAL REGULATOR, ICLR FAMILY"/>
    <property type="match status" value="1"/>
</dbReference>
<dbReference type="Pfam" id="PF09339">
    <property type="entry name" value="HTH_IclR"/>
    <property type="match status" value="1"/>
</dbReference>
<gene>
    <name evidence="6" type="ORF">IJ22_14160</name>
</gene>